<dbReference type="AlphaFoldDB" id="A0A853MK19"/>
<organism evidence="3 4">
    <name type="scientific">Cylindrospermopsis raciborskii CS-505</name>
    <dbReference type="NCBI Taxonomy" id="533240"/>
    <lineage>
        <taxon>Bacteria</taxon>
        <taxon>Bacillati</taxon>
        <taxon>Cyanobacteriota</taxon>
        <taxon>Cyanophyceae</taxon>
        <taxon>Nostocales</taxon>
        <taxon>Aphanizomenonaceae</taxon>
        <taxon>Cylindrospermopsis</taxon>
    </lineage>
</organism>
<gene>
    <name evidence="3" type="ORF">A9P98_15725</name>
</gene>
<keyword evidence="3" id="KW-0436">Ligase</keyword>
<evidence type="ECO:0000313" key="3">
    <source>
        <dbReference type="EMBL" id="OBU77566.1"/>
    </source>
</evidence>
<reference evidence="3 4" key="1">
    <citation type="submission" date="2016-05" db="EMBL/GenBank/DDBJ databases">
        <title>First complete genome of the cyanobacterium Cylindrospermopsis raciborskii CS505, containing a circular chromosome and a single extrachromosomal element.</title>
        <authorList>
            <person name="Fuentes J."/>
            <person name="Tamames J."/>
            <person name="Allen E."/>
            <person name="Plominski A."/>
            <person name="Vasquez M."/>
        </authorList>
    </citation>
    <scope>NUCLEOTIDE SEQUENCE [LARGE SCALE GENOMIC DNA]</scope>
    <source>
        <strain evidence="3 4">CS505</strain>
    </source>
</reference>
<sequence>MTGEDISQNTGQLAEIGQFRRLQSTLGERWKASEIFDNSETDILIIPSLSIDQRELEKVQGCEHYEERLLFSLIRLRNPRNRLIYVTSMPIHPSIIDYYLQLLPGIPFSHARHRLLMLSTYDSSLKPLSQKILERPRLIERIRQALQVDKAFISCYNSTFWEAELSLKLNIPLYAAAPDLQIWGTKSGSREIFAQTGVPHPDGSKLVWNAKELAREVAKLWERQPHLKKIVVKLNQGISGKGNAILNLLPLTDFAPGKTNHVERAEAIEKSFVNLRFQAQQENWITFSQLILEMGAIAESFIEGEIKYSPSVQGRITPDGTVEILSTHDQILGGPDGQIYLGCRFPANENYRVELQDIGLAVGKKLAEKGALERFGVDFVVVDQGNGKWDIQAIEINLRKGGTTHPFMTLKLLTNGSYDLSTGLFYSQQGKPKYYVATDNLQKDSYRGLLPSDLMDIIAHHRLHFESGTETGTVFHLMGCISQFGKLGLTSIGNSPEQAEEIHNRVIHVLDQETNNEINHYSLFSNYAFPIAEDSFGY</sequence>
<protein>
    <submittedName>
        <fullName evidence="3">Carboxylate-amine ligase</fullName>
    </submittedName>
</protein>
<accession>A0A853MK19</accession>
<dbReference type="PROSITE" id="PS50975">
    <property type="entry name" value="ATP_GRASP"/>
    <property type="match status" value="1"/>
</dbReference>
<dbReference type="GO" id="GO:0016874">
    <property type="term" value="F:ligase activity"/>
    <property type="evidence" value="ECO:0007669"/>
    <property type="project" value="UniProtKB-KW"/>
</dbReference>
<proteinExistence type="predicted"/>
<dbReference type="PANTHER" id="PTHR14465:SF0">
    <property type="entry name" value="IQ DOMAIN-CONTAINING PROTEIN H"/>
    <property type="match status" value="1"/>
</dbReference>
<dbReference type="InterPro" id="IPR038752">
    <property type="entry name" value="IQCH"/>
</dbReference>
<dbReference type="Proteomes" id="UP000093903">
    <property type="component" value="Unassembled WGS sequence"/>
</dbReference>
<dbReference type="InterPro" id="IPR041356">
    <property type="entry name" value="PGM1_C"/>
</dbReference>
<evidence type="ECO:0000256" key="1">
    <source>
        <dbReference type="PROSITE-ProRule" id="PRU00409"/>
    </source>
</evidence>
<comment type="caution">
    <text evidence="3">The sequence shown here is derived from an EMBL/GenBank/DDBJ whole genome shotgun (WGS) entry which is preliminary data.</text>
</comment>
<dbReference type="PANTHER" id="PTHR14465">
    <property type="entry name" value="IQ DOMAIN-CONTAINING PROTEIN H"/>
    <property type="match status" value="1"/>
</dbReference>
<keyword evidence="1" id="KW-0547">Nucleotide-binding</keyword>
<evidence type="ECO:0000259" key="2">
    <source>
        <dbReference type="PROSITE" id="PS50975"/>
    </source>
</evidence>
<dbReference type="InterPro" id="IPR056855">
    <property type="entry name" value="ATP-grasp_IQCH"/>
</dbReference>
<dbReference type="GO" id="GO:0005524">
    <property type="term" value="F:ATP binding"/>
    <property type="evidence" value="ECO:0007669"/>
    <property type="project" value="UniProtKB-UniRule"/>
</dbReference>
<dbReference type="InterPro" id="IPR011761">
    <property type="entry name" value="ATP-grasp"/>
</dbReference>
<dbReference type="RefSeq" id="WP_006277941.1">
    <property type="nucleotide sequence ID" value="NZ_ACYA01000051.1"/>
</dbReference>
<dbReference type="SUPFAM" id="SSF56059">
    <property type="entry name" value="Glutathione synthetase ATP-binding domain-like"/>
    <property type="match status" value="1"/>
</dbReference>
<dbReference type="Pfam" id="PF24923">
    <property type="entry name" value="ATP-grasp_IQCH"/>
    <property type="match status" value="2"/>
</dbReference>
<evidence type="ECO:0000313" key="4">
    <source>
        <dbReference type="Proteomes" id="UP000093903"/>
    </source>
</evidence>
<dbReference type="Pfam" id="PF18105">
    <property type="entry name" value="PGM1_C"/>
    <property type="match status" value="1"/>
</dbReference>
<dbReference type="GO" id="GO:0046872">
    <property type="term" value="F:metal ion binding"/>
    <property type="evidence" value="ECO:0007669"/>
    <property type="project" value="InterPro"/>
</dbReference>
<keyword evidence="1" id="KW-0067">ATP-binding</keyword>
<dbReference type="EMBL" id="LYXA01000001">
    <property type="protein sequence ID" value="OBU77566.1"/>
    <property type="molecule type" value="Genomic_DNA"/>
</dbReference>
<name>A0A853MK19_9CYAN</name>
<feature type="domain" description="ATP-grasp" evidence="2">
    <location>
        <begin position="190"/>
        <end position="429"/>
    </location>
</feature>